<keyword evidence="3 6" id="KW-0812">Transmembrane</keyword>
<comment type="similarity">
    <text evidence="2 6">Belongs to the multi antimicrobial extrusion (MATE) (TC 2.A.66.1) family.</text>
</comment>
<feature type="transmembrane region" description="Helical" evidence="6">
    <location>
        <begin position="313"/>
        <end position="333"/>
    </location>
</feature>
<evidence type="ECO:0000256" key="7">
    <source>
        <dbReference type="SAM" id="MobiDB-lite"/>
    </source>
</evidence>
<proteinExistence type="inferred from homology"/>
<keyword evidence="9" id="KW-1185">Reference proteome</keyword>
<dbReference type="GO" id="GO:1990961">
    <property type="term" value="P:xenobiotic detoxification by transmembrane export across the plasma membrane"/>
    <property type="evidence" value="ECO:0007669"/>
    <property type="project" value="InterPro"/>
</dbReference>
<evidence type="ECO:0000313" key="8">
    <source>
        <dbReference type="EMBL" id="GFR48036.1"/>
    </source>
</evidence>
<dbReference type="NCBIfam" id="TIGR00797">
    <property type="entry name" value="matE"/>
    <property type="match status" value="1"/>
</dbReference>
<gene>
    <name evidence="8" type="ORF">Agub_g9868</name>
</gene>
<feature type="transmembrane region" description="Helical" evidence="6">
    <location>
        <begin position="272"/>
        <end position="293"/>
    </location>
</feature>
<reference evidence="8 9" key="1">
    <citation type="journal article" date="2021" name="Sci. Rep.">
        <title>Genome sequencing of the multicellular alga Astrephomene provides insights into convergent evolution of germ-soma differentiation.</title>
        <authorList>
            <person name="Yamashita S."/>
            <person name="Yamamoto K."/>
            <person name="Matsuzaki R."/>
            <person name="Suzuki S."/>
            <person name="Yamaguchi H."/>
            <person name="Hirooka S."/>
            <person name="Minakuchi Y."/>
            <person name="Miyagishima S."/>
            <person name="Kawachi M."/>
            <person name="Toyoda A."/>
            <person name="Nozaki H."/>
        </authorList>
    </citation>
    <scope>NUCLEOTIDE SEQUENCE [LARGE SCALE GENOMIC DNA]</scope>
    <source>
        <strain evidence="8 9">NIES-4017</strain>
    </source>
</reference>
<feature type="region of interest" description="Disordered" evidence="7">
    <location>
        <begin position="1"/>
        <end position="25"/>
    </location>
</feature>
<dbReference type="PANTHER" id="PTHR11206">
    <property type="entry name" value="MULTIDRUG RESISTANCE PROTEIN"/>
    <property type="match status" value="1"/>
</dbReference>
<evidence type="ECO:0000256" key="3">
    <source>
        <dbReference type="ARBA" id="ARBA00022692"/>
    </source>
</evidence>
<dbReference type="Pfam" id="PF01554">
    <property type="entry name" value="MatE"/>
    <property type="match status" value="2"/>
</dbReference>
<feature type="region of interest" description="Disordered" evidence="7">
    <location>
        <begin position="524"/>
        <end position="555"/>
    </location>
</feature>
<dbReference type="EMBL" id="BMAR01000021">
    <property type="protein sequence ID" value="GFR48036.1"/>
    <property type="molecule type" value="Genomic_DNA"/>
</dbReference>
<feature type="transmembrane region" description="Helical" evidence="6">
    <location>
        <begin position="89"/>
        <end position="109"/>
    </location>
</feature>
<dbReference type="GO" id="GO:0015297">
    <property type="term" value="F:antiporter activity"/>
    <property type="evidence" value="ECO:0007669"/>
    <property type="project" value="InterPro"/>
</dbReference>
<evidence type="ECO:0000256" key="2">
    <source>
        <dbReference type="ARBA" id="ARBA00010199"/>
    </source>
</evidence>
<organism evidence="8 9">
    <name type="scientific">Astrephomene gubernaculifera</name>
    <dbReference type="NCBI Taxonomy" id="47775"/>
    <lineage>
        <taxon>Eukaryota</taxon>
        <taxon>Viridiplantae</taxon>
        <taxon>Chlorophyta</taxon>
        <taxon>core chlorophytes</taxon>
        <taxon>Chlorophyceae</taxon>
        <taxon>CS clade</taxon>
        <taxon>Chlamydomonadales</taxon>
        <taxon>Astrephomenaceae</taxon>
        <taxon>Astrephomene</taxon>
    </lineage>
</organism>
<feature type="transmembrane region" description="Helical" evidence="6">
    <location>
        <begin position="424"/>
        <end position="447"/>
    </location>
</feature>
<dbReference type="GO" id="GO:0042910">
    <property type="term" value="F:xenobiotic transmembrane transporter activity"/>
    <property type="evidence" value="ECO:0007669"/>
    <property type="project" value="InterPro"/>
</dbReference>
<dbReference type="InterPro" id="IPR045069">
    <property type="entry name" value="MATE_euk"/>
</dbReference>
<dbReference type="AlphaFoldDB" id="A0AAD3HPD0"/>
<feature type="transmembrane region" description="Helical" evidence="6">
    <location>
        <begin position="229"/>
        <end position="251"/>
    </location>
</feature>
<evidence type="ECO:0000256" key="4">
    <source>
        <dbReference type="ARBA" id="ARBA00022989"/>
    </source>
</evidence>
<dbReference type="InterPro" id="IPR002528">
    <property type="entry name" value="MATE_fam"/>
</dbReference>
<keyword evidence="5 6" id="KW-0472">Membrane</keyword>
<evidence type="ECO:0000256" key="5">
    <source>
        <dbReference type="ARBA" id="ARBA00023136"/>
    </source>
</evidence>
<dbReference type="CDD" id="cd13132">
    <property type="entry name" value="MATE_eukaryotic"/>
    <property type="match status" value="1"/>
</dbReference>
<keyword evidence="4 6" id="KW-1133">Transmembrane helix</keyword>
<feature type="transmembrane region" description="Helical" evidence="6">
    <location>
        <begin position="354"/>
        <end position="379"/>
    </location>
</feature>
<accession>A0AAD3HPD0</accession>
<evidence type="ECO:0000256" key="6">
    <source>
        <dbReference type="RuleBase" id="RU004914"/>
    </source>
</evidence>
<dbReference type="Proteomes" id="UP001054857">
    <property type="component" value="Unassembled WGS sequence"/>
</dbReference>
<comment type="subcellular location">
    <subcellularLocation>
        <location evidence="1">Membrane</location>
        <topology evidence="1">Multi-pass membrane protein</topology>
    </subcellularLocation>
</comment>
<protein>
    <recommendedName>
        <fullName evidence="6">Protein DETOXIFICATION</fullName>
    </recommendedName>
    <alternativeName>
        <fullName evidence="6">Multidrug and toxic compound extrusion protein</fullName>
    </alternativeName>
</protein>
<evidence type="ECO:0000313" key="9">
    <source>
        <dbReference type="Proteomes" id="UP001054857"/>
    </source>
</evidence>
<comment type="caution">
    <text evidence="6">Lacks conserved residue(s) required for the propagation of feature annotation.</text>
</comment>
<evidence type="ECO:0000256" key="1">
    <source>
        <dbReference type="ARBA" id="ARBA00004141"/>
    </source>
</evidence>
<feature type="compositionally biased region" description="Acidic residues" evidence="7">
    <location>
        <begin position="526"/>
        <end position="537"/>
    </location>
</feature>
<feature type="transmembrane region" description="Helical" evidence="6">
    <location>
        <begin position="453"/>
        <end position="476"/>
    </location>
</feature>
<dbReference type="GO" id="GO:0016020">
    <property type="term" value="C:membrane"/>
    <property type="evidence" value="ECO:0007669"/>
    <property type="project" value="UniProtKB-SubCell"/>
</dbReference>
<sequence length="568" mass="59633">MEHDESHVPLLPPKESEPNPKLQDTDVDSYGAKAQGFLVGFWPEAKRVLSLALPISLSEVVSYFAYLITTAQVGYLGALELSAITLARSVYHITGLSLVVGMSSGVETFCGQAFGAAHFGVLGLVLQRAALLCLATCVGPWVLWGRGAEQLMRAMGQQPEVVVPAARFLRLLGPSLAAWGLCACIKSYLTSQGVVKPLTVVAFTYTALTPLVNHLFMFQLRMGMMGAAVAYNVLQVFELLLLVCSMVWLHVRRQGPGRHTWRGFSTQAFRGWGTYLKVALPSAAAICFDWWTYEAVILIAGLLPDAHVQLGAMGLAFNTHGLLFMVVGGFSSAASTRVANELGAGRGGAARHALCVVLALGALAPLAASGGLLAAPAAWARLYTPDTGIIRLVCRLMPVLTLSNVADSVATVCSGALRGSGRQGLAFATNLVVYWLLGLPCAALLALRYRMDAMGLWVAMAGAAALQALILLGCLLRFDWPAETRRALRRVAESEGAAQAAAAAAAAAGSGATTAVGGALPATADAAEEPAAEDEEAAMPPPPPPPLHGGLDSRHGVHEPLLTAEHVM</sequence>
<feature type="transmembrane region" description="Helical" evidence="6">
    <location>
        <begin position="121"/>
        <end position="144"/>
    </location>
</feature>
<name>A0AAD3HPD0_9CHLO</name>
<comment type="caution">
    <text evidence="8">The sequence shown here is derived from an EMBL/GenBank/DDBJ whole genome shotgun (WGS) entry which is preliminary data.</text>
</comment>
<feature type="transmembrane region" description="Helical" evidence="6">
    <location>
        <begin position="197"/>
        <end position="217"/>
    </location>
</feature>